<gene>
    <name evidence="1" type="ORF">FHX52_0552</name>
</gene>
<evidence type="ECO:0000313" key="1">
    <source>
        <dbReference type="EMBL" id="TQN47450.1"/>
    </source>
</evidence>
<proteinExistence type="predicted"/>
<name>A0A543PTR2_9MICO</name>
<dbReference type="Proteomes" id="UP000320085">
    <property type="component" value="Unassembled WGS sequence"/>
</dbReference>
<evidence type="ECO:0000313" key="2">
    <source>
        <dbReference type="Proteomes" id="UP000320085"/>
    </source>
</evidence>
<protein>
    <submittedName>
        <fullName evidence="1">Uncharacterized protein</fullName>
    </submittedName>
</protein>
<comment type="caution">
    <text evidence="1">The sequence shown here is derived from an EMBL/GenBank/DDBJ whole genome shotgun (WGS) entry which is preliminary data.</text>
</comment>
<sequence length="220" mass="24479">MADLLERLPSPHRLRELSIALAILDVAMSPEDDPDDRYFRFDPRDSSGVALASMDNGSGDRYFIAFTEDTVFGWGFSHEYPMNPFARTPVAVWPGLLHDMPAAFEPLTRDARFQLADTFMATAAFWSQGGRRWHTGSVIPPAGEPDPDGAEELFELILDDNPQTFARFAEDYFDVRPDDAAVNAVYRSKPLDPAILAALNPHADYENVRAQLRAMGLSAS</sequence>
<reference evidence="1 2" key="1">
    <citation type="submission" date="2019-06" db="EMBL/GenBank/DDBJ databases">
        <title>Sequencing the genomes of 1000 actinobacteria strains.</title>
        <authorList>
            <person name="Klenk H.-P."/>
        </authorList>
    </citation>
    <scope>NUCLEOTIDE SEQUENCE [LARGE SCALE GENOMIC DNA]</scope>
    <source>
        <strain evidence="1 2">DSM 21776</strain>
    </source>
</reference>
<dbReference type="EMBL" id="VFQF01000001">
    <property type="protein sequence ID" value="TQN47450.1"/>
    <property type="molecule type" value="Genomic_DNA"/>
</dbReference>
<organism evidence="1 2">
    <name type="scientific">Humibacillus xanthopallidus</name>
    <dbReference type="NCBI Taxonomy" id="412689"/>
    <lineage>
        <taxon>Bacteria</taxon>
        <taxon>Bacillati</taxon>
        <taxon>Actinomycetota</taxon>
        <taxon>Actinomycetes</taxon>
        <taxon>Micrococcales</taxon>
        <taxon>Intrasporangiaceae</taxon>
        <taxon>Humibacillus</taxon>
    </lineage>
</organism>
<dbReference type="AlphaFoldDB" id="A0A543PTR2"/>
<accession>A0A543PTR2</accession>